<evidence type="ECO:0000256" key="10">
    <source>
        <dbReference type="ARBA" id="ARBA00023303"/>
    </source>
</evidence>
<keyword evidence="10 11" id="KW-0407">Ion channel</keyword>
<evidence type="ECO:0000256" key="12">
    <source>
        <dbReference type="SAM" id="MobiDB-lite"/>
    </source>
</evidence>
<dbReference type="GO" id="GO:0005230">
    <property type="term" value="F:extracellular ligand-gated monoatomic ion channel activity"/>
    <property type="evidence" value="ECO:0007669"/>
    <property type="project" value="InterPro"/>
</dbReference>
<evidence type="ECO:0000256" key="6">
    <source>
        <dbReference type="ARBA" id="ARBA00022729"/>
    </source>
</evidence>
<keyword evidence="6" id="KW-0732">Signal</keyword>
<feature type="transmembrane region" description="Helical" evidence="11">
    <location>
        <begin position="608"/>
        <end position="626"/>
    </location>
</feature>
<dbReference type="GO" id="GO:0004888">
    <property type="term" value="F:transmembrane signaling receptor activity"/>
    <property type="evidence" value="ECO:0007669"/>
    <property type="project" value="InterPro"/>
</dbReference>
<reference evidence="15" key="1">
    <citation type="journal article" date="2013" name="Genetics">
        <title>The draft genome and transcriptome of Panagrellus redivivus are shaped by the harsh demands of a free-living lifestyle.</title>
        <authorList>
            <person name="Srinivasan J."/>
            <person name="Dillman A.R."/>
            <person name="Macchietto M.G."/>
            <person name="Heikkinen L."/>
            <person name="Lakso M."/>
            <person name="Fracchia K.M."/>
            <person name="Antoshechkin I."/>
            <person name="Mortazavi A."/>
            <person name="Wong G."/>
            <person name="Sternberg P.W."/>
        </authorList>
    </citation>
    <scope>NUCLEOTIDE SEQUENCE [LARGE SCALE GENOMIC DNA]</scope>
    <source>
        <strain evidence="15">MT8872</strain>
    </source>
</reference>
<dbReference type="AlphaFoldDB" id="A0A7E5A0Y8"/>
<dbReference type="GO" id="GO:0005886">
    <property type="term" value="C:plasma membrane"/>
    <property type="evidence" value="ECO:0007669"/>
    <property type="project" value="UniProtKB-SubCell"/>
</dbReference>
<reference evidence="16" key="2">
    <citation type="submission" date="2020-10" db="UniProtKB">
        <authorList>
            <consortium name="WormBaseParasite"/>
        </authorList>
    </citation>
    <scope>IDENTIFICATION</scope>
</reference>
<proteinExistence type="inferred from homology"/>
<dbReference type="PRINTS" id="PR00253">
    <property type="entry name" value="GABAARECEPTR"/>
</dbReference>
<evidence type="ECO:0000256" key="2">
    <source>
        <dbReference type="ARBA" id="ARBA00004236"/>
    </source>
</evidence>
<dbReference type="SUPFAM" id="SSF63712">
    <property type="entry name" value="Nicotinic receptor ligand binding domain-like"/>
    <property type="match status" value="1"/>
</dbReference>
<evidence type="ECO:0000259" key="14">
    <source>
        <dbReference type="Pfam" id="PF02932"/>
    </source>
</evidence>
<dbReference type="InterPro" id="IPR006201">
    <property type="entry name" value="Neur_channel"/>
</dbReference>
<feature type="transmembrane region" description="Helical" evidence="11">
    <location>
        <begin position="443"/>
        <end position="465"/>
    </location>
</feature>
<dbReference type="InterPro" id="IPR006029">
    <property type="entry name" value="Neurotrans-gated_channel_TM"/>
</dbReference>
<feature type="domain" description="Neurotransmitter-gated ion-channel ligand-binding" evidence="13">
    <location>
        <begin position="170"/>
        <end position="377"/>
    </location>
</feature>
<dbReference type="Gene3D" id="2.70.170.10">
    <property type="entry name" value="Neurotransmitter-gated ion-channel ligand-binding domain"/>
    <property type="match status" value="1"/>
</dbReference>
<organism evidence="15 16">
    <name type="scientific">Panagrellus redivivus</name>
    <name type="common">Microworm</name>
    <dbReference type="NCBI Taxonomy" id="6233"/>
    <lineage>
        <taxon>Eukaryota</taxon>
        <taxon>Metazoa</taxon>
        <taxon>Ecdysozoa</taxon>
        <taxon>Nematoda</taxon>
        <taxon>Chromadorea</taxon>
        <taxon>Rhabditida</taxon>
        <taxon>Tylenchina</taxon>
        <taxon>Panagrolaimomorpha</taxon>
        <taxon>Panagrolaimoidea</taxon>
        <taxon>Panagrolaimidae</taxon>
        <taxon>Panagrellus</taxon>
    </lineage>
</organism>
<sequence length="630" mass="71219">MFAATSTDDDDDNCRRWMPKPIARGKIPTPNAPRHLRALLQLMLPLRDGHGVVVGRFLIIWLCLTPFATAWGIFGIDSDHQQLSLTPGSGEGSVFGAGNNKPCADKCDLRSSYCKRWSATNHTCECRVGFTRMPDGKCMILSLARNHNNSDSIKDENGGCVLGKADKAATRILTEMLKNYDRNLVPSIQGVDVDVELLIQKVSEINELYSSSKMDILFSQIWHDPGLNFTAEEGANCLTNLSLSFRMVDSLWLPNVCLVNSKASSVHSSPTPNIFLAILPNGTVWMNYRVVVESPCHMDFTTFPMDRIVCSTIFESYSFNVGKVRLHWKRHGDPVAIIGEINLPDFRMTHYVHEKATFEYPAGTWDQLNIKLYFRRSYGFYILQIYLPTYCMVLMSFISFWLDRKSLPARVTLGVSSLMALTLQYSNVARSLPKVSYVKGIDLFMFACVGYIFMSIVELAMVGALEKQIIRRCGIDSPNEDDAFPKRSFQRSFGDNKTIHRFRRMESPASGNSWAKSMWSKVVEDATFVECPQPRPPASNADPEAEDFGGDRGLSPTDSAEPSSPTKRKGKALTWVKKSVRRRPKPPQVPKLFDMWSGEDLDLFCRKLFPISFTLLNFVYWMYYTAKSQE</sequence>
<feature type="transmembrane region" description="Helical" evidence="11">
    <location>
        <begin position="53"/>
        <end position="74"/>
    </location>
</feature>
<evidence type="ECO:0000256" key="4">
    <source>
        <dbReference type="ARBA" id="ARBA00022475"/>
    </source>
</evidence>
<dbReference type="Gene3D" id="1.20.58.390">
    <property type="entry name" value="Neurotransmitter-gated ion-channel transmembrane domain"/>
    <property type="match status" value="1"/>
</dbReference>
<dbReference type="CDD" id="cd18990">
    <property type="entry name" value="LGIC_ECD_GABAAR"/>
    <property type="match status" value="1"/>
</dbReference>
<comment type="similarity">
    <text evidence="11">Belongs to the ligand-gated ion channel (TC 1.A.9) family.</text>
</comment>
<keyword evidence="9 11" id="KW-0472">Membrane</keyword>
<feature type="compositionally biased region" description="Polar residues" evidence="12">
    <location>
        <begin position="556"/>
        <end position="565"/>
    </location>
</feature>
<name>A0A7E5A0Y8_PANRE</name>
<dbReference type="Pfam" id="PF02931">
    <property type="entry name" value="Neur_chan_LBD"/>
    <property type="match status" value="1"/>
</dbReference>
<dbReference type="InterPro" id="IPR006202">
    <property type="entry name" value="Neur_chan_lig-bd"/>
</dbReference>
<evidence type="ECO:0000259" key="13">
    <source>
        <dbReference type="Pfam" id="PF02931"/>
    </source>
</evidence>
<dbReference type="CDD" id="cd19049">
    <property type="entry name" value="LGIC_TM_anion"/>
    <property type="match status" value="1"/>
</dbReference>
<dbReference type="InterPro" id="IPR006028">
    <property type="entry name" value="GABAA/Glycine_rcpt"/>
</dbReference>
<feature type="region of interest" description="Disordered" evidence="12">
    <location>
        <begin position="532"/>
        <end position="573"/>
    </location>
</feature>
<dbReference type="Pfam" id="PF02932">
    <property type="entry name" value="Neur_chan_memb"/>
    <property type="match status" value="1"/>
</dbReference>
<evidence type="ECO:0000313" key="16">
    <source>
        <dbReference type="WBParaSite" id="Pan_g8104.t1"/>
    </source>
</evidence>
<protein>
    <submittedName>
        <fullName evidence="16">Neur_chan_LBD domain-containing protein</fullName>
    </submittedName>
</protein>
<feature type="domain" description="Neurotransmitter-gated ion-channel transmembrane" evidence="14">
    <location>
        <begin position="385"/>
        <end position="621"/>
    </location>
</feature>
<dbReference type="InterPro" id="IPR036719">
    <property type="entry name" value="Neuro-gated_channel_TM_sf"/>
</dbReference>
<accession>A0A7E5A0Y8</accession>
<dbReference type="PROSITE" id="PS00236">
    <property type="entry name" value="NEUROTR_ION_CHANNEL"/>
    <property type="match status" value="1"/>
</dbReference>
<keyword evidence="4" id="KW-1003">Cell membrane</keyword>
<evidence type="ECO:0000256" key="3">
    <source>
        <dbReference type="ARBA" id="ARBA00022448"/>
    </source>
</evidence>
<comment type="subcellular location">
    <subcellularLocation>
        <location evidence="2">Cell membrane</location>
    </subcellularLocation>
    <subcellularLocation>
        <location evidence="1">Membrane</location>
        <topology evidence="1">Multi-pass membrane protein</topology>
    </subcellularLocation>
</comment>
<keyword evidence="15" id="KW-1185">Reference proteome</keyword>
<dbReference type="InterPro" id="IPR018000">
    <property type="entry name" value="Neurotransmitter_ion_chnl_CS"/>
</dbReference>
<evidence type="ECO:0000256" key="5">
    <source>
        <dbReference type="ARBA" id="ARBA00022692"/>
    </source>
</evidence>
<evidence type="ECO:0000313" key="15">
    <source>
        <dbReference type="Proteomes" id="UP000492821"/>
    </source>
</evidence>
<keyword evidence="8 11" id="KW-0406">Ion transport</keyword>
<evidence type="ECO:0000256" key="11">
    <source>
        <dbReference type="RuleBase" id="RU000687"/>
    </source>
</evidence>
<keyword evidence="3 11" id="KW-0813">Transport</keyword>
<evidence type="ECO:0000256" key="8">
    <source>
        <dbReference type="ARBA" id="ARBA00023065"/>
    </source>
</evidence>
<keyword evidence="7 11" id="KW-1133">Transmembrane helix</keyword>
<dbReference type="SUPFAM" id="SSF90112">
    <property type="entry name" value="Neurotransmitter-gated ion-channel transmembrane pore"/>
    <property type="match status" value="1"/>
</dbReference>
<dbReference type="Proteomes" id="UP000492821">
    <property type="component" value="Unassembled WGS sequence"/>
</dbReference>
<evidence type="ECO:0000256" key="7">
    <source>
        <dbReference type="ARBA" id="ARBA00022989"/>
    </source>
</evidence>
<feature type="transmembrane region" description="Helical" evidence="11">
    <location>
        <begin position="378"/>
        <end position="402"/>
    </location>
</feature>
<evidence type="ECO:0000256" key="9">
    <source>
        <dbReference type="ARBA" id="ARBA00023136"/>
    </source>
</evidence>
<keyword evidence="5 11" id="KW-0812">Transmembrane</keyword>
<dbReference type="WBParaSite" id="Pan_g8104.t1">
    <property type="protein sequence ID" value="Pan_g8104.t1"/>
    <property type="gene ID" value="Pan_g8104"/>
</dbReference>
<evidence type="ECO:0000256" key="1">
    <source>
        <dbReference type="ARBA" id="ARBA00004141"/>
    </source>
</evidence>
<dbReference type="InterPro" id="IPR036734">
    <property type="entry name" value="Neur_chan_lig-bd_sf"/>
</dbReference>
<dbReference type="PRINTS" id="PR00252">
    <property type="entry name" value="NRIONCHANNEL"/>
</dbReference>
<dbReference type="PANTHER" id="PTHR18945">
    <property type="entry name" value="NEUROTRANSMITTER GATED ION CHANNEL"/>
    <property type="match status" value="1"/>
</dbReference>
<dbReference type="InterPro" id="IPR038050">
    <property type="entry name" value="Neuro_actylchol_rec"/>
</dbReference>